<dbReference type="Proteomes" id="UP000461768">
    <property type="component" value="Unassembled WGS sequence"/>
</dbReference>
<dbReference type="AlphaFoldDB" id="A0A7V7QLA2"/>
<dbReference type="GO" id="GO:0004331">
    <property type="term" value="F:fructose-2,6-bisphosphate 2-phosphatase activity"/>
    <property type="evidence" value="ECO:0007669"/>
    <property type="project" value="TreeGrafter"/>
</dbReference>
<gene>
    <name evidence="5" type="ORF">F7O84_12965</name>
</gene>
<evidence type="ECO:0000256" key="2">
    <source>
        <dbReference type="PIRSR" id="PIRSR613078-1"/>
    </source>
</evidence>
<organism evidence="5 6">
    <name type="scientific">Candidatus Galacturonatibacter soehngenii</name>
    <dbReference type="NCBI Taxonomy" id="2307010"/>
    <lineage>
        <taxon>Bacteria</taxon>
        <taxon>Bacillati</taxon>
        <taxon>Bacillota</taxon>
        <taxon>Clostridia</taxon>
        <taxon>Lachnospirales</taxon>
        <taxon>Lachnospiraceae</taxon>
        <taxon>Candidatus Galacturonatibacter</taxon>
    </lineage>
</organism>
<evidence type="ECO:0000256" key="3">
    <source>
        <dbReference type="PIRSR" id="PIRSR613078-2"/>
    </source>
</evidence>
<evidence type="ECO:0000256" key="1">
    <source>
        <dbReference type="ARBA" id="ARBA00022801"/>
    </source>
</evidence>
<feature type="site" description="Transition state stabilizer" evidence="4">
    <location>
        <position position="182"/>
    </location>
</feature>
<evidence type="ECO:0000313" key="6">
    <source>
        <dbReference type="Proteomes" id="UP000461768"/>
    </source>
</evidence>
<dbReference type="PANTHER" id="PTHR46517:SF1">
    <property type="entry name" value="FRUCTOSE-2,6-BISPHOSPHATASE TIGAR"/>
    <property type="match status" value="1"/>
</dbReference>
<keyword evidence="6" id="KW-1185">Reference proteome</keyword>
<dbReference type="CDD" id="cd07067">
    <property type="entry name" value="HP_PGM_like"/>
    <property type="match status" value="1"/>
</dbReference>
<protein>
    <submittedName>
        <fullName evidence="5">Histidine phosphatase family protein</fullName>
    </submittedName>
</protein>
<dbReference type="Gene3D" id="3.40.50.1240">
    <property type="entry name" value="Phosphoglycerate mutase-like"/>
    <property type="match status" value="1"/>
</dbReference>
<keyword evidence="1" id="KW-0378">Hydrolase</keyword>
<evidence type="ECO:0000256" key="4">
    <source>
        <dbReference type="PIRSR" id="PIRSR613078-3"/>
    </source>
</evidence>
<dbReference type="EMBL" id="WAGX01000005">
    <property type="protein sequence ID" value="KAB1438448.1"/>
    <property type="molecule type" value="Genomic_DNA"/>
</dbReference>
<dbReference type="GO" id="GO:0043456">
    <property type="term" value="P:regulation of pentose-phosphate shunt"/>
    <property type="evidence" value="ECO:0007669"/>
    <property type="project" value="TreeGrafter"/>
</dbReference>
<feature type="binding site" evidence="3">
    <location>
        <begin position="19"/>
        <end position="26"/>
    </location>
    <ligand>
        <name>substrate</name>
    </ligand>
</feature>
<reference evidence="5 6" key="1">
    <citation type="submission" date="2019-09" db="EMBL/GenBank/DDBJ databases">
        <authorList>
            <person name="Valk L.C."/>
        </authorList>
    </citation>
    <scope>NUCLEOTIDE SEQUENCE [LARGE SCALE GENOMIC DNA]</scope>
    <source>
        <strain evidence="5">GalUA</strain>
    </source>
</reference>
<dbReference type="InterPro" id="IPR029033">
    <property type="entry name" value="His_PPase_superfam"/>
</dbReference>
<dbReference type="SMART" id="SM00855">
    <property type="entry name" value="PGAM"/>
    <property type="match status" value="1"/>
</dbReference>
<evidence type="ECO:0000313" key="5">
    <source>
        <dbReference type="EMBL" id="KAB1438448.1"/>
    </source>
</evidence>
<dbReference type="PANTHER" id="PTHR46517">
    <property type="entry name" value="FRUCTOSE-2,6-BISPHOSPHATASE TIGAR"/>
    <property type="match status" value="1"/>
</dbReference>
<dbReference type="SUPFAM" id="SSF53254">
    <property type="entry name" value="Phosphoglycerate mutase-like"/>
    <property type="match status" value="1"/>
</dbReference>
<sequence>MKNRGACMDKKRITIYFIRHGETYLNKYKRMQGWADTPLTKEGEVVAKKTGEILSDLRFDAVYSSDLGRTIQTAKIIVKENNYASHIKIQPKMEFRESFFGYFEGALQSDAYQTFAKAANKSIDKMFEGLSLEEFMNLIKQADPFHEAENYEELWERLDRGLAHIIGSNDNAKNSNILVVTHGNVIRNIFTKMDATISPAIEILNSGISTLIYQDGEFKVSGFNQTKI</sequence>
<accession>A0A7V7QLA2</accession>
<dbReference type="GO" id="GO:0045820">
    <property type="term" value="P:negative regulation of glycolytic process"/>
    <property type="evidence" value="ECO:0007669"/>
    <property type="project" value="TreeGrafter"/>
</dbReference>
<dbReference type="GO" id="GO:0005829">
    <property type="term" value="C:cytosol"/>
    <property type="evidence" value="ECO:0007669"/>
    <property type="project" value="TreeGrafter"/>
</dbReference>
<feature type="active site" description="Proton donor/acceptor" evidence="2">
    <location>
        <position position="97"/>
    </location>
</feature>
<feature type="binding site" evidence="3">
    <location>
        <position position="69"/>
    </location>
    <ligand>
        <name>substrate</name>
    </ligand>
</feature>
<dbReference type="InterPro" id="IPR013078">
    <property type="entry name" value="His_Pase_superF_clade-1"/>
</dbReference>
<reference evidence="5 6" key="2">
    <citation type="submission" date="2020-02" db="EMBL/GenBank/DDBJ databases">
        <title>Candidatus Galacturonibacter soehngenii shows hetero-acetogenic catabolism of galacturonic acid but lacks a canonical carbon monoxide dehydrogenase/acetyl-CoA synthase complex.</title>
        <authorList>
            <person name="Diender M."/>
            <person name="Stouten G.R."/>
            <person name="Petersen J.F."/>
            <person name="Nielsen P.H."/>
            <person name="Dueholm M.S."/>
            <person name="Pronk J.T."/>
            <person name="Van Loosdrecht M.C.M."/>
        </authorList>
    </citation>
    <scope>NUCLEOTIDE SEQUENCE [LARGE SCALE GENOMIC DNA]</scope>
    <source>
        <strain evidence="5">GalUA</strain>
    </source>
</reference>
<dbReference type="Pfam" id="PF00300">
    <property type="entry name" value="His_Phos_1"/>
    <property type="match status" value="1"/>
</dbReference>
<comment type="caution">
    <text evidence="5">The sequence shown here is derived from an EMBL/GenBank/DDBJ whole genome shotgun (WGS) entry which is preliminary data.</text>
</comment>
<dbReference type="InterPro" id="IPR051695">
    <property type="entry name" value="Phosphoglycerate_Mutase"/>
</dbReference>
<feature type="active site" description="Tele-phosphohistidine intermediate" evidence="2">
    <location>
        <position position="20"/>
    </location>
</feature>
<dbReference type="OrthoDB" id="9781415at2"/>
<name>A0A7V7QLA2_9FIRM</name>
<proteinExistence type="predicted"/>
<feature type="binding site" evidence="3">
    <location>
        <begin position="183"/>
        <end position="184"/>
    </location>
    <ligand>
        <name>substrate</name>
    </ligand>
</feature>